<gene>
    <name evidence="1" type="ORF">METZ01_LOCUS320318</name>
</gene>
<protein>
    <submittedName>
        <fullName evidence="1">Uncharacterized protein</fullName>
    </submittedName>
</protein>
<dbReference type="SUPFAM" id="SSF52374">
    <property type="entry name" value="Nucleotidylyl transferase"/>
    <property type="match status" value="1"/>
</dbReference>
<accession>A0A382P235</accession>
<organism evidence="1">
    <name type="scientific">marine metagenome</name>
    <dbReference type="NCBI Taxonomy" id="408172"/>
    <lineage>
        <taxon>unclassified sequences</taxon>
        <taxon>metagenomes</taxon>
        <taxon>ecological metagenomes</taxon>
    </lineage>
</organism>
<reference evidence="1" key="1">
    <citation type="submission" date="2018-05" db="EMBL/GenBank/DDBJ databases">
        <authorList>
            <person name="Lanie J.A."/>
            <person name="Ng W.-L."/>
            <person name="Kazmierczak K.M."/>
            <person name="Andrzejewski T.M."/>
            <person name="Davidsen T.M."/>
            <person name="Wayne K.J."/>
            <person name="Tettelin H."/>
            <person name="Glass J.I."/>
            <person name="Rusch D."/>
            <person name="Podicherti R."/>
            <person name="Tsui H.-C.T."/>
            <person name="Winkler M.E."/>
        </authorList>
    </citation>
    <scope>NUCLEOTIDE SEQUENCE</scope>
</reference>
<evidence type="ECO:0000313" key="1">
    <source>
        <dbReference type="EMBL" id="SVC67464.1"/>
    </source>
</evidence>
<dbReference type="AlphaFoldDB" id="A0A382P235"/>
<feature type="non-terminal residue" evidence="1">
    <location>
        <position position="119"/>
    </location>
</feature>
<dbReference type="EMBL" id="UINC01104371">
    <property type="protein sequence ID" value="SVC67464.1"/>
    <property type="molecule type" value="Genomic_DNA"/>
</dbReference>
<sequence>MKIYKNFLVETKQEKTAIATYGRMNPPTIGHVKLAKKILSEARRHKAEPYICLSPTQNAKKDPLDPERKLYYVEKTIGPHIHIDIKVSLFEALSDLYSKGFKKLVFVVGSDRLSKFSKW</sequence>
<dbReference type="Gene3D" id="3.40.50.620">
    <property type="entry name" value="HUPs"/>
    <property type="match status" value="1"/>
</dbReference>
<proteinExistence type="predicted"/>
<name>A0A382P235_9ZZZZ</name>
<dbReference type="InterPro" id="IPR014729">
    <property type="entry name" value="Rossmann-like_a/b/a_fold"/>
</dbReference>